<evidence type="ECO:0000256" key="3">
    <source>
        <dbReference type="ARBA" id="ARBA00022603"/>
    </source>
</evidence>
<dbReference type="InterPro" id="IPR008332">
    <property type="entry name" value="MethylG_MeTrfase_N"/>
</dbReference>
<protein>
    <recommendedName>
        <fullName evidence="8">Methylated-DNA--protein-cysteine methyltransferase</fullName>
        <ecNumber evidence="8">2.1.1.63</ecNumber>
    </recommendedName>
    <alternativeName>
        <fullName evidence="8">6-O-methylguanine-DNA methyltransferase</fullName>
        <shortName evidence="8">MGMT</shortName>
    </alternativeName>
    <alternativeName>
        <fullName evidence="8">O-6-methylguanine-DNA-alkyltransferase</fullName>
    </alternativeName>
</protein>
<dbReference type="RefSeq" id="WP_278157916.1">
    <property type="nucleotide sequence ID" value="NZ_CP121252.1"/>
</dbReference>
<comment type="similarity">
    <text evidence="8">Belongs to the MGMT family.</text>
</comment>
<dbReference type="InterPro" id="IPR036217">
    <property type="entry name" value="MethylDNA_cys_MeTrfase_DNAb"/>
</dbReference>
<comment type="catalytic activity">
    <reaction evidence="7 8">
        <text>a 6-O-methyl-2'-deoxyguanosine in DNA + L-cysteinyl-[protein] = S-methyl-L-cysteinyl-[protein] + a 2'-deoxyguanosine in DNA</text>
        <dbReference type="Rhea" id="RHEA:24000"/>
        <dbReference type="Rhea" id="RHEA-COMP:10131"/>
        <dbReference type="Rhea" id="RHEA-COMP:10132"/>
        <dbReference type="Rhea" id="RHEA-COMP:11367"/>
        <dbReference type="Rhea" id="RHEA-COMP:11368"/>
        <dbReference type="ChEBI" id="CHEBI:29950"/>
        <dbReference type="ChEBI" id="CHEBI:82612"/>
        <dbReference type="ChEBI" id="CHEBI:85445"/>
        <dbReference type="ChEBI" id="CHEBI:85448"/>
        <dbReference type="EC" id="2.1.1.63"/>
    </reaction>
</comment>
<dbReference type="NCBIfam" id="TIGR00589">
    <property type="entry name" value="ogt"/>
    <property type="match status" value="1"/>
</dbReference>
<evidence type="ECO:0000259" key="9">
    <source>
        <dbReference type="Pfam" id="PF01035"/>
    </source>
</evidence>
<dbReference type="Gene3D" id="3.30.160.70">
    <property type="entry name" value="Methylated DNA-protein cysteine methyltransferase domain"/>
    <property type="match status" value="1"/>
</dbReference>
<keyword evidence="2 8" id="KW-0963">Cytoplasm</keyword>
<dbReference type="InterPro" id="IPR014048">
    <property type="entry name" value="MethylDNA_cys_MeTrfase_DNA-bd"/>
</dbReference>
<dbReference type="Proteomes" id="UP001219037">
    <property type="component" value="Chromosome"/>
</dbReference>
<comment type="catalytic activity">
    <reaction evidence="1 8">
        <text>a 4-O-methyl-thymidine in DNA + L-cysteinyl-[protein] = a thymidine in DNA + S-methyl-L-cysteinyl-[protein]</text>
        <dbReference type="Rhea" id="RHEA:53428"/>
        <dbReference type="Rhea" id="RHEA-COMP:10131"/>
        <dbReference type="Rhea" id="RHEA-COMP:10132"/>
        <dbReference type="Rhea" id="RHEA-COMP:13555"/>
        <dbReference type="Rhea" id="RHEA-COMP:13556"/>
        <dbReference type="ChEBI" id="CHEBI:29950"/>
        <dbReference type="ChEBI" id="CHEBI:82612"/>
        <dbReference type="ChEBI" id="CHEBI:137386"/>
        <dbReference type="ChEBI" id="CHEBI:137387"/>
        <dbReference type="EC" id="2.1.1.63"/>
    </reaction>
</comment>
<dbReference type="InterPro" id="IPR001497">
    <property type="entry name" value="MethylDNA_cys_MeTrfase_AS"/>
</dbReference>
<feature type="domain" description="Methylated-DNA-[protein]-cysteine S-methyltransferase DNA binding" evidence="9">
    <location>
        <begin position="118"/>
        <end position="196"/>
    </location>
</feature>
<reference evidence="11 12" key="1">
    <citation type="submission" date="2023-04" db="EMBL/GenBank/DDBJ databases">
        <title>Funneling lignin-derived compounds into biodiesel using alkali-halophilic Citricoccus sp. P2.</title>
        <authorList>
            <person name="Luo C.-B."/>
        </authorList>
    </citation>
    <scope>NUCLEOTIDE SEQUENCE [LARGE SCALE GENOMIC DNA]</scope>
    <source>
        <strain evidence="11 12">P2</strain>
    </source>
</reference>
<evidence type="ECO:0000313" key="11">
    <source>
        <dbReference type="EMBL" id="WFP16820.1"/>
    </source>
</evidence>
<keyword evidence="6 8" id="KW-0234">DNA repair</keyword>
<proteinExistence type="inferred from homology"/>
<accession>A0ABY8H6P9</accession>
<evidence type="ECO:0000256" key="8">
    <source>
        <dbReference type="HAMAP-Rule" id="MF_00772"/>
    </source>
</evidence>
<evidence type="ECO:0000256" key="4">
    <source>
        <dbReference type="ARBA" id="ARBA00022679"/>
    </source>
</evidence>
<name>A0ABY8H6P9_9MICC</name>
<evidence type="ECO:0000256" key="6">
    <source>
        <dbReference type="ARBA" id="ARBA00023204"/>
    </source>
</evidence>
<evidence type="ECO:0000313" key="12">
    <source>
        <dbReference type="Proteomes" id="UP001219037"/>
    </source>
</evidence>
<comment type="subcellular location">
    <subcellularLocation>
        <location evidence="8">Cytoplasm</location>
    </subcellularLocation>
</comment>
<evidence type="ECO:0000256" key="7">
    <source>
        <dbReference type="ARBA" id="ARBA00049348"/>
    </source>
</evidence>
<dbReference type="EC" id="2.1.1.63" evidence="8"/>
<dbReference type="PROSITE" id="PS00374">
    <property type="entry name" value="MGMT"/>
    <property type="match status" value="1"/>
</dbReference>
<dbReference type="SUPFAM" id="SSF53155">
    <property type="entry name" value="Methylated DNA-protein cysteine methyltransferase domain"/>
    <property type="match status" value="1"/>
</dbReference>
<dbReference type="InterPro" id="IPR036631">
    <property type="entry name" value="MGMT_N_sf"/>
</dbReference>
<gene>
    <name evidence="11" type="ORF">P8192_01445</name>
</gene>
<feature type="active site" description="Nucleophile; methyl group acceptor" evidence="8">
    <location>
        <position position="168"/>
    </location>
</feature>
<dbReference type="PANTHER" id="PTHR10815">
    <property type="entry name" value="METHYLATED-DNA--PROTEIN-CYSTEINE METHYLTRANSFERASE"/>
    <property type="match status" value="1"/>
</dbReference>
<sequence>MTDDTATLFPVSDADLSRLRHRLAAAAEQSGELDVSYDLTTTPIGTLLVAATAHGVVRVAFESEDFDTVLDSLAARIGPNILRAPEPLAAATTQLREYFAGQRRTFDVPLDYRLSSGFRQSVQQHLPEIGYGRTATYKAVAELVGRPTAVRAVGTACATNPLPILLPCHRVLRSDGGLGGYLGGLDAKTALLDLESAA</sequence>
<dbReference type="CDD" id="cd06445">
    <property type="entry name" value="ATase"/>
    <property type="match status" value="1"/>
</dbReference>
<dbReference type="InterPro" id="IPR036388">
    <property type="entry name" value="WH-like_DNA-bd_sf"/>
</dbReference>
<feature type="domain" description="Methylguanine DNA methyltransferase ribonuclease-like" evidence="10">
    <location>
        <begin position="37"/>
        <end position="112"/>
    </location>
</feature>
<dbReference type="Pfam" id="PF02870">
    <property type="entry name" value="Methyltransf_1N"/>
    <property type="match status" value="1"/>
</dbReference>
<dbReference type="HAMAP" id="MF_00772">
    <property type="entry name" value="OGT"/>
    <property type="match status" value="1"/>
</dbReference>
<evidence type="ECO:0000256" key="1">
    <source>
        <dbReference type="ARBA" id="ARBA00001286"/>
    </source>
</evidence>
<dbReference type="InterPro" id="IPR023546">
    <property type="entry name" value="MGMT"/>
</dbReference>
<dbReference type="PANTHER" id="PTHR10815:SF13">
    <property type="entry name" value="METHYLATED-DNA--PROTEIN-CYSTEINE METHYLTRANSFERASE"/>
    <property type="match status" value="1"/>
</dbReference>
<evidence type="ECO:0000259" key="10">
    <source>
        <dbReference type="Pfam" id="PF02870"/>
    </source>
</evidence>
<dbReference type="GO" id="GO:0003908">
    <property type="term" value="F:methylated-DNA-[protein]-cysteine S-methyltransferase activity"/>
    <property type="evidence" value="ECO:0007669"/>
    <property type="project" value="UniProtKB-EC"/>
</dbReference>
<evidence type="ECO:0000256" key="2">
    <source>
        <dbReference type="ARBA" id="ARBA00022490"/>
    </source>
</evidence>
<keyword evidence="4 8" id="KW-0808">Transferase</keyword>
<organism evidence="11 12">
    <name type="scientific">Citricoccus muralis</name>
    <dbReference type="NCBI Taxonomy" id="169134"/>
    <lineage>
        <taxon>Bacteria</taxon>
        <taxon>Bacillati</taxon>
        <taxon>Actinomycetota</taxon>
        <taxon>Actinomycetes</taxon>
        <taxon>Micrococcales</taxon>
        <taxon>Micrococcaceae</taxon>
        <taxon>Citricoccus</taxon>
    </lineage>
</organism>
<dbReference type="Pfam" id="PF01035">
    <property type="entry name" value="DNA_binding_1"/>
    <property type="match status" value="1"/>
</dbReference>
<keyword evidence="12" id="KW-1185">Reference proteome</keyword>
<dbReference type="Gene3D" id="1.10.10.10">
    <property type="entry name" value="Winged helix-like DNA-binding domain superfamily/Winged helix DNA-binding domain"/>
    <property type="match status" value="1"/>
</dbReference>
<evidence type="ECO:0000256" key="5">
    <source>
        <dbReference type="ARBA" id="ARBA00022763"/>
    </source>
</evidence>
<keyword evidence="5 8" id="KW-0227">DNA damage</keyword>
<dbReference type="SUPFAM" id="SSF46767">
    <property type="entry name" value="Methylated DNA-protein cysteine methyltransferase, C-terminal domain"/>
    <property type="match status" value="1"/>
</dbReference>
<dbReference type="EMBL" id="CP121252">
    <property type="protein sequence ID" value="WFP16820.1"/>
    <property type="molecule type" value="Genomic_DNA"/>
</dbReference>
<keyword evidence="3 8" id="KW-0489">Methyltransferase</keyword>
<comment type="miscellaneous">
    <text evidence="8">This enzyme catalyzes only one turnover and therefore is not strictly catalytic. According to one definition, an enzyme is a biocatalyst that acts repeatedly and over many reaction cycles.</text>
</comment>
<dbReference type="GO" id="GO:0032259">
    <property type="term" value="P:methylation"/>
    <property type="evidence" value="ECO:0007669"/>
    <property type="project" value="UniProtKB-KW"/>
</dbReference>
<comment type="function">
    <text evidence="8">Involved in the cellular defense against the biological effects of O6-methylguanine (O6-MeG) and O4-methylthymine (O4-MeT) in DNA. Repairs the methylated nucleobase in DNA by stoichiometrically transferring the methyl group to a cysteine residue in the enzyme. This is a suicide reaction: the enzyme is irreversibly inactivated.</text>
</comment>